<dbReference type="CDD" id="cd00118">
    <property type="entry name" value="LysM"/>
    <property type="match status" value="2"/>
</dbReference>
<proteinExistence type="predicted"/>
<feature type="chain" id="PRO_5041949033" evidence="3">
    <location>
        <begin position="19"/>
        <end position="242"/>
    </location>
</feature>
<dbReference type="CDD" id="cd22191">
    <property type="entry name" value="DPBB_RlpA_EXP_N-like"/>
    <property type="match status" value="1"/>
</dbReference>
<keyword evidence="2" id="KW-0843">Virulence</keyword>
<evidence type="ECO:0000256" key="3">
    <source>
        <dbReference type="SAM" id="SignalP"/>
    </source>
</evidence>
<dbReference type="PROSITE" id="PS51782">
    <property type="entry name" value="LYSM"/>
    <property type="match status" value="2"/>
</dbReference>
<keyword evidence="6" id="KW-1185">Reference proteome</keyword>
<dbReference type="InterPro" id="IPR018392">
    <property type="entry name" value="LysM"/>
</dbReference>
<dbReference type="InterPro" id="IPR036908">
    <property type="entry name" value="RlpA-like_sf"/>
</dbReference>
<dbReference type="SUPFAM" id="SSF50685">
    <property type="entry name" value="Barwin-like endoglucanases"/>
    <property type="match status" value="1"/>
</dbReference>
<dbReference type="InterPro" id="IPR052210">
    <property type="entry name" value="LysM1-like"/>
</dbReference>
<dbReference type="EMBL" id="JARJCW010000070">
    <property type="protein sequence ID" value="KAJ7199040.1"/>
    <property type="molecule type" value="Genomic_DNA"/>
</dbReference>
<keyword evidence="3" id="KW-0732">Signal</keyword>
<comment type="caution">
    <text evidence="5">The sequence shown here is derived from an EMBL/GenBank/DDBJ whole genome shotgun (WGS) entry which is preliminary data.</text>
</comment>
<evidence type="ECO:0000256" key="1">
    <source>
        <dbReference type="ARBA" id="ARBA00022669"/>
    </source>
</evidence>
<evidence type="ECO:0000313" key="6">
    <source>
        <dbReference type="Proteomes" id="UP001219525"/>
    </source>
</evidence>
<evidence type="ECO:0000259" key="4">
    <source>
        <dbReference type="PROSITE" id="PS51782"/>
    </source>
</evidence>
<gene>
    <name evidence="5" type="ORF">GGX14DRAFT_699921</name>
</gene>
<dbReference type="Gene3D" id="3.10.350.10">
    <property type="entry name" value="LysM domain"/>
    <property type="match status" value="2"/>
</dbReference>
<name>A0AAD6UZM3_9AGAR</name>
<keyword evidence="1" id="KW-0147">Chitin-binding</keyword>
<sequence length="242" mass="24627">MFSKIFCALLLTALTVSASPLEARQSCTQTYTVVSGDTCSVIESKTGISDSQLHAQNPSINSACTNLQIGEVLCLGGGSSSGCSQTYTVVSGDTCAVIESKTGVSDSSLHSQNPSINSACTNLQIGQVLCISGGSTSGGPPGQSFNGLATFYDPNGGFGACGSPLQNGDFIVALGEANWDGGAHCGQTVNVQFQGRSFQVTVQDLCPGCQGANGIDLAEGAMAALDPNYINDGVISVVWSFV</sequence>
<dbReference type="SMART" id="SM00257">
    <property type="entry name" value="LysM"/>
    <property type="match status" value="2"/>
</dbReference>
<dbReference type="Proteomes" id="UP001219525">
    <property type="component" value="Unassembled WGS sequence"/>
</dbReference>
<dbReference type="PANTHER" id="PTHR34997">
    <property type="entry name" value="AM15"/>
    <property type="match status" value="1"/>
</dbReference>
<feature type="domain" description="LysM" evidence="4">
    <location>
        <begin position="29"/>
        <end position="75"/>
    </location>
</feature>
<dbReference type="GO" id="GO:0008061">
    <property type="term" value="F:chitin binding"/>
    <property type="evidence" value="ECO:0007669"/>
    <property type="project" value="UniProtKB-KW"/>
</dbReference>
<dbReference type="Pfam" id="PF01476">
    <property type="entry name" value="LysM"/>
    <property type="match status" value="2"/>
</dbReference>
<reference evidence="5" key="1">
    <citation type="submission" date="2023-03" db="EMBL/GenBank/DDBJ databases">
        <title>Massive genome expansion in bonnet fungi (Mycena s.s.) driven by repeated elements and novel gene families across ecological guilds.</title>
        <authorList>
            <consortium name="Lawrence Berkeley National Laboratory"/>
            <person name="Harder C.B."/>
            <person name="Miyauchi S."/>
            <person name="Viragh M."/>
            <person name="Kuo A."/>
            <person name="Thoen E."/>
            <person name="Andreopoulos B."/>
            <person name="Lu D."/>
            <person name="Skrede I."/>
            <person name="Drula E."/>
            <person name="Henrissat B."/>
            <person name="Morin E."/>
            <person name="Kohler A."/>
            <person name="Barry K."/>
            <person name="LaButti K."/>
            <person name="Morin E."/>
            <person name="Salamov A."/>
            <person name="Lipzen A."/>
            <person name="Mereny Z."/>
            <person name="Hegedus B."/>
            <person name="Baldrian P."/>
            <person name="Stursova M."/>
            <person name="Weitz H."/>
            <person name="Taylor A."/>
            <person name="Grigoriev I.V."/>
            <person name="Nagy L.G."/>
            <person name="Martin F."/>
            <person name="Kauserud H."/>
        </authorList>
    </citation>
    <scope>NUCLEOTIDE SEQUENCE</scope>
    <source>
        <strain evidence="5">9144</strain>
    </source>
</reference>
<feature type="domain" description="LysM" evidence="4">
    <location>
        <begin position="85"/>
        <end position="131"/>
    </location>
</feature>
<evidence type="ECO:0000313" key="5">
    <source>
        <dbReference type="EMBL" id="KAJ7199040.1"/>
    </source>
</evidence>
<dbReference type="AlphaFoldDB" id="A0AAD6UZM3"/>
<dbReference type="PANTHER" id="PTHR34997:SF1">
    <property type="entry name" value="PEPTIDOGLYCAN-BINDING LYSIN DOMAIN"/>
    <property type="match status" value="1"/>
</dbReference>
<feature type="signal peptide" evidence="3">
    <location>
        <begin position="1"/>
        <end position="18"/>
    </location>
</feature>
<dbReference type="SUPFAM" id="SSF54106">
    <property type="entry name" value="LysM domain"/>
    <property type="match status" value="2"/>
</dbReference>
<evidence type="ECO:0000256" key="2">
    <source>
        <dbReference type="ARBA" id="ARBA00023026"/>
    </source>
</evidence>
<accession>A0AAD6UZM3</accession>
<dbReference type="Gene3D" id="2.40.40.10">
    <property type="entry name" value="RlpA-like domain"/>
    <property type="match status" value="1"/>
</dbReference>
<dbReference type="InterPro" id="IPR036779">
    <property type="entry name" value="LysM_dom_sf"/>
</dbReference>
<protein>
    <submittedName>
        <fullName evidence="5">RlpA-like double-psi beta-barrel-protein domain-containing protein-containing protein</fullName>
    </submittedName>
</protein>
<organism evidence="5 6">
    <name type="scientific">Mycena pura</name>
    <dbReference type="NCBI Taxonomy" id="153505"/>
    <lineage>
        <taxon>Eukaryota</taxon>
        <taxon>Fungi</taxon>
        <taxon>Dikarya</taxon>
        <taxon>Basidiomycota</taxon>
        <taxon>Agaricomycotina</taxon>
        <taxon>Agaricomycetes</taxon>
        <taxon>Agaricomycetidae</taxon>
        <taxon>Agaricales</taxon>
        <taxon>Marasmiineae</taxon>
        <taxon>Mycenaceae</taxon>
        <taxon>Mycena</taxon>
    </lineage>
</organism>